<dbReference type="PANTHER" id="PTHR43084:SF1">
    <property type="entry name" value="PERSULFIDE DIOXYGENASE ETHE1, MITOCHONDRIAL"/>
    <property type="match status" value="1"/>
</dbReference>
<dbReference type="InterPro" id="IPR001279">
    <property type="entry name" value="Metallo-B-lactamas"/>
</dbReference>
<dbReference type="PANTHER" id="PTHR43084">
    <property type="entry name" value="PERSULFIDE DIOXYGENASE ETHE1"/>
    <property type="match status" value="1"/>
</dbReference>
<dbReference type="Pfam" id="PF00753">
    <property type="entry name" value="Lactamase_B"/>
    <property type="match status" value="1"/>
</dbReference>
<dbReference type="InterPro" id="IPR044528">
    <property type="entry name" value="POD-like_MBL-fold"/>
</dbReference>
<dbReference type="CDD" id="cd00158">
    <property type="entry name" value="RHOD"/>
    <property type="match status" value="1"/>
</dbReference>
<organism evidence="3 4">
    <name type="scientific">Luteolibacter arcticus</name>
    <dbReference type="NCBI Taxonomy" id="1581411"/>
    <lineage>
        <taxon>Bacteria</taxon>
        <taxon>Pseudomonadati</taxon>
        <taxon>Verrucomicrobiota</taxon>
        <taxon>Verrucomicrobiia</taxon>
        <taxon>Verrucomicrobiales</taxon>
        <taxon>Verrucomicrobiaceae</taxon>
        <taxon>Luteolibacter</taxon>
    </lineage>
</organism>
<dbReference type="SUPFAM" id="SSF52821">
    <property type="entry name" value="Rhodanese/Cell cycle control phosphatase"/>
    <property type="match status" value="2"/>
</dbReference>
<dbReference type="InterPro" id="IPR036873">
    <property type="entry name" value="Rhodanese-like_dom_sf"/>
</dbReference>
<dbReference type="Gene3D" id="3.60.15.10">
    <property type="entry name" value="Ribonuclease Z/Hydroxyacylglutathione hydrolase-like"/>
    <property type="match status" value="1"/>
</dbReference>
<accession>A0ABT3GRA5</accession>
<dbReference type="Proteomes" id="UP001320876">
    <property type="component" value="Unassembled WGS sequence"/>
</dbReference>
<reference evidence="3 4" key="1">
    <citation type="submission" date="2022-10" db="EMBL/GenBank/DDBJ databases">
        <title>Luteolibacter arcticus strain CCTCC AB 2014275, whole genome shotgun sequencing project.</title>
        <authorList>
            <person name="Zhao G."/>
            <person name="Shen L."/>
        </authorList>
    </citation>
    <scope>NUCLEOTIDE SEQUENCE [LARGE SCALE GENOMIC DNA]</scope>
    <source>
        <strain evidence="3 4">CCTCC AB 2014275</strain>
    </source>
</reference>
<evidence type="ECO:0000256" key="1">
    <source>
        <dbReference type="ARBA" id="ARBA00022723"/>
    </source>
</evidence>
<dbReference type="CDD" id="cd07724">
    <property type="entry name" value="POD-like_MBL-fold"/>
    <property type="match status" value="1"/>
</dbReference>
<evidence type="ECO:0000259" key="2">
    <source>
        <dbReference type="PROSITE" id="PS50206"/>
    </source>
</evidence>
<evidence type="ECO:0000313" key="3">
    <source>
        <dbReference type="EMBL" id="MCW1926040.1"/>
    </source>
</evidence>
<keyword evidence="4" id="KW-1185">Reference proteome</keyword>
<dbReference type="RefSeq" id="WP_264490147.1">
    <property type="nucleotide sequence ID" value="NZ_JAPDDT010000020.1"/>
</dbReference>
<protein>
    <submittedName>
        <fullName evidence="3">MBL fold metallo-hydrolase</fullName>
    </submittedName>
</protein>
<dbReference type="InterPro" id="IPR036866">
    <property type="entry name" value="RibonucZ/Hydroxyglut_hydro"/>
</dbReference>
<dbReference type="Pfam" id="PF00581">
    <property type="entry name" value="Rhodanese"/>
    <property type="match status" value="1"/>
</dbReference>
<dbReference type="Gene3D" id="3.40.250.10">
    <property type="entry name" value="Rhodanese-like domain"/>
    <property type="match status" value="2"/>
</dbReference>
<comment type="caution">
    <text evidence="3">The sequence shown here is derived from an EMBL/GenBank/DDBJ whole genome shotgun (WGS) entry which is preliminary data.</text>
</comment>
<gene>
    <name evidence="3" type="ORF">OKA05_26005</name>
</gene>
<dbReference type="PROSITE" id="PS50206">
    <property type="entry name" value="RHODANESE_3"/>
    <property type="match status" value="1"/>
</dbReference>
<dbReference type="InterPro" id="IPR051682">
    <property type="entry name" value="Mito_Persulfide_Diox"/>
</dbReference>
<evidence type="ECO:0000313" key="4">
    <source>
        <dbReference type="Proteomes" id="UP001320876"/>
    </source>
</evidence>
<dbReference type="EMBL" id="JAPDDT010000020">
    <property type="protein sequence ID" value="MCW1926040.1"/>
    <property type="molecule type" value="Genomic_DNA"/>
</dbReference>
<name>A0ABT3GRA5_9BACT</name>
<dbReference type="InterPro" id="IPR001763">
    <property type="entry name" value="Rhodanese-like_dom"/>
</dbReference>
<proteinExistence type="predicted"/>
<feature type="domain" description="Rhodanese" evidence="2">
    <location>
        <begin position="392"/>
        <end position="479"/>
    </location>
</feature>
<dbReference type="SMART" id="SM00849">
    <property type="entry name" value="Lactamase_B"/>
    <property type="match status" value="1"/>
</dbReference>
<sequence length="479" mass="51627">MYLRQITDTSLAQNAYLIGCQRSGEAIIVDPERDLDRYFEVAAENGLTITAVAETHIHADFLSGARELVERHGVTPYLSEEGGPDWQFEWAKGSPKARFLRDGDTFNIGNISFRAVHSPGHTPEHLSFLVTDQGGGADEPVALLSGDFIFVGDVGRPDLLESAAGQVGVMEPSARSLYESLRSTEALPDYLQVLPAHGAGSACGKSLGAVPFSVMGYERRFNGALHKALHGSADEFVKEILSGQPEPPPYFARMKRDNRLGPALLPDGKLPEPRRIGATELDQWIEAPGRTILDLRADRKDFMNRHLRGSIYAPIAGGKLPVSAGSYVEERSKLLLVLENEALLDEAVRQLVRIGLDDVAAWIPADEARRAHGFTSIIPRVQASGLAAALAEDAGALLLDVRGADEFAAGHVQGAVNIAYTRLAANLENLPDRRPVYVHCGSGLRASLAVSFLSSKGIDVVHVDGNYGDIRGTCQLPGS</sequence>
<dbReference type="SUPFAM" id="SSF56281">
    <property type="entry name" value="Metallo-hydrolase/oxidoreductase"/>
    <property type="match status" value="1"/>
</dbReference>
<keyword evidence="1" id="KW-0479">Metal-binding</keyword>
<dbReference type="SMART" id="SM00450">
    <property type="entry name" value="RHOD"/>
    <property type="match status" value="1"/>
</dbReference>